<dbReference type="InParanoid" id="A0A7M7P2C4"/>
<sequence length="241" mass="26800">MPSTHQQPYPPNHVSLLESAPPSGQFKSFHHRGIQSEPEQINQLSTYQQLSPITPLQSTFAPDQSTNQQLEEFDQYLQSYLSSQHNANNGNGTQYSSNLSYQEMLEHSPHHGLGEATQDTVASQRQEVATPIETDDTLLSSSSVYINYRTSVYQGGLSIGKKPIYENVDTLAMPSTSGLSSAQSRTDAAPVESRRIPEHRKRNNSDDGDDDDDGGGDRVDESLEQRPRKRRAKTDRQPTSP</sequence>
<dbReference type="GeneID" id="115925268"/>
<keyword evidence="3" id="KW-1185">Reference proteome</keyword>
<reference evidence="3" key="1">
    <citation type="submission" date="2015-02" db="EMBL/GenBank/DDBJ databases">
        <title>Genome sequencing for Strongylocentrotus purpuratus.</title>
        <authorList>
            <person name="Murali S."/>
            <person name="Liu Y."/>
            <person name="Vee V."/>
            <person name="English A."/>
            <person name="Wang M."/>
            <person name="Skinner E."/>
            <person name="Han Y."/>
            <person name="Muzny D.M."/>
            <person name="Worley K.C."/>
            <person name="Gibbs R.A."/>
        </authorList>
    </citation>
    <scope>NUCLEOTIDE SEQUENCE</scope>
</reference>
<evidence type="ECO:0000256" key="1">
    <source>
        <dbReference type="SAM" id="MobiDB-lite"/>
    </source>
</evidence>
<dbReference type="KEGG" id="spu:115925268"/>
<feature type="region of interest" description="Disordered" evidence="1">
    <location>
        <begin position="1"/>
        <end position="40"/>
    </location>
</feature>
<evidence type="ECO:0000313" key="2">
    <source>
        <dbReference type="EnsemblMetazoa" id="XP_030844775"/>
    </source>
</evidence>
<organism evidence="2 3">
    <name type="scientific">Strongylocentrotus purpuratus</name>
    <name type="common">Purple sea urchin</name>
    <dbReference type="NCBI Taxonomy" id="7668"/>
    <lineage>
        <taxon>Eukaryota</taxon>
        <taxon>Metazoa</taxon>
        <taxon>Echinodermata</taxon>
        <taxon>Eleutherozoa</taxon>
        <taxon>Echinozoa</taxon>
        <taxon>Echinoidea</taxon>
        <taxon>Euechinoidea</taxon>
        <taxon>Echinacea</taxon>
        <taxon>Camarodonta</taxon>
        <taxon>Echinidea</taxon>
        <taxon>Strongylocentrotidae</taxon>
        <taxon>Strongylocentrotus</taxon>
    </lineage>
</organism>
<evidence type="ECO:0000313" key="3">
    <source>
        <dbReference type="Proteomes" id="UP000007110"/>
    </source>
</evidence>
<dbReference type="EnsemblMetazoa" id="XM_030988915">
    <property type="protein sequence ID" value="XP_030844775"/>
    <property type="gene ID" value="LOC115925268"/>
</dbReference>
<feature type="region of interest" description="Disordered" evidence="1">
    <location>
        <begin position="174"/>
        <end position="241"/>
    </location>
</feature>
<accession>A0A7M7P2C4</accession>
<feature type="compositionally biased region" description="Basic and acidic residues" evidence="1">
    <location>
        <begin position="215"/>
        <end position="226"/>
    </location>
</feature>
<protein>
    <submittedName>
        <fullName evidence="2">Uncharacterized protein</fullName>
    </submittedName>
</protein>
<feature type="compositionally biased region" description="Polar residues" evidence="1">
    <location>
        <begin position="174"/>
        <end position="186"/>
    </location>
</feature>
<name>A0A7M7P2C4_STRPU</name>
<dbReference type="Proteomes" id="UP000007110">
    <property type="component" value="Unassembled WGS sequence"/>
</dbReference>
<dbReference type="RefSeq" id="XP_030844775.1">
    <property type="nucleotide sequence ID" value="XM_030988915.1"/>
</dbReference>
<reference evidence="2" key="2">
    <citation type="submission" date="2021-01" db="UniProtKB">
        <authorList>
            <consortium name="EnsemblMetazoa"/>
        </authorList>
    </citation>
    <scope>IDENTIFICATION</scope>
</reference>
<proteinExistence type="predicted"/>
<dbReference type="OrthoDB" id="10234805at2759"/>
<dbReference type="AlphaFoldDB" id="A0A7M7P2C4"/>